<keyword evidence="1" id="KW-0853">WD repeat</keyword>
<evidence type="ECO:0000256" key="1">
    <source>
        <dbReference type="PROSITE-ProRule" id="PRU00221"/>
    </source>
</evidence>
<dbReference type="Proteomes" id="UP000225972">
    <property type="component" value="Unassembled WGS sequence"/>
</dbReference>
<dbReference type="InterPro" id="IPR001680">
    <property type="entry name" value="WD40_rpt"/>
</dbReference>
<dbReference type="SUPFAM" id="SSF50960">
    <property type="entry name" value="TolB, C-terminal domain"/>
    <property type="match status" value="1"/>
</dbReference>
<evidence type="ECO:0000313" key="3">
    <source>
        <dbReference type="Proteomes" id="UP000225972"/>
    </source>
</evidence>
<dbReference type="InterPro" id="IPR015943">
    <property type="entry name" value="WD40/YVTN_repeat-like_dom_sf"/>
</dbReference>
<accession>A0A238JFT9</accession>
<dbReference type="Gene3D" id="2.130.10.10">
    <property type="entry name" value="YVTN repeat-like/Quinoprotein amine dehydrogenase"/>
    <property type="match status" value="1"/>
</dbReference>
<reference evidence="3" key="1">
    <citation type="submission" date="2017-05" db="EMBL/GenBank/DDBJ databases">
        <authorList>
            <person name="Rodrigo-Torres L."/>
            <person name="Arahal R. D."/>
            <person name="Lucena T."/>
        </authorList>
    </citation>
    <scope>NUCLEOTIDE SEQUENCE [LARGE SCALE GENOMIC DNA]</scope>
    <source>
        <strain evidence="3">CECT 8649</strain>
    </source>
</reference>
<dbReference type="Pfam" id="PF00400">
    <property type="entry name" value="WD40"/>
    <property type="match status" value="1"/>
</dbReference>
<organism evidence="2 3">
    <name type="scientific">Pelagimonas phthalicica</name>
    <dbReference type="NCBI Taxonomy" id="1037362"/>
    <lineage>
        <taxon>Bacteria</taxon>
        <taxon>Pseudomonadati</taxon>
        <taxon>Pseudomonadota</taxon>
        <taxon>Alphaproteobacteria</taxon>
        <taxon>Rhodobacterales</taxon>
        <taxon>Roseobacteraceae</taxon>
        <taxon>Pelagimonas</taxon>
    </lineage>
</organism>
<feature type="repeat" description="WD" evidence="1">
    <location>
        <begin position="3"/>
        <end position="44"/>
    </location>
</feature>
<dbReference type="PROSITE" id="PS50082">
    <property type="entry name" value="WD_REPEATS_2"/>
    <property type="match status" value="1"/>
</dbReference>
<dbReference type="AlphaFoldDB" id="A0A238JFT9"/>
<dbReference type="EMBL" id="FXXP01000002">
    <property type="protein sequence ID" value="SMX29519.1"/>
    <property type="molecule type" value="Genomic_DNA"/>
</dbReference>
<protein>
    <submittedName>
        <fullName evidence="2">WD domain, G-beta repeat</fullName>
    </submittedName>
</protein>
<name>A0A238JFT9_9RHOB</name>
<dbReference type="OrthoDB" id="9805828at2"/>
<proteinExistence type="predicted"/>
<keyword evidence="3" id="KW-1185">Reference proteome</keyword>
<evidence type="ECO:0000313" key="2">
    <source>
        <dbReference type="EMBL" id="SMX29519.1"/>
    </source>
</evidence>
<sequence length="77" mass="8304">MRLSGHKIWVTSAAFSPDGRRAVSGSNDMTLRLRNVESGCEIFLRSFGSAVLSLDWSEFGLVVGMSNGDLVCLAPDL</sequence>
<dbReference type="PROSITE" id="PS50294">
    <property type="entry name" value="WD_REPEATS_REGION"/>
    <property type="match status" value="1"/>
</dbReference>
<gene>
    <name evidence="2" type="ORF">TRP8649_03655</name>
</gene>
<dbReference type="RefSeq" id="WP_099247591.1">
    <property type="nucleotide sequence ID" value="NZ_FXXP01000002.1"/>
</dbReference>